<dbReference type="RefSeq" id="WP_053475167.1">
    <property type="nucleotide sequence ID" value="NZ_CP041305.1"/>
</dbReference>
<dbReference type="EMBL" id="LJIX01000006">
    <property type="protein sequence ID" value="KQL18592.1"/>
    <property type="molecule type" value="Genomic_DNA"/>
</dbReference>
<dbReference type="PANTHER" id="PTHR41260:SF1">
    <property type="entry name" value="PROTEIN ECSC"/>
    <property type="match status" value="1"/>
</dbReference>
<dbReference type="Proteomes" id="UP000050996">
    <property type="component" value="Unassembled WGS sequence"/>
</dbReference>
<dbReference type="STRING" id="1637975.AN957_08440"/>
<protein>
    <submittedName>
        <fullName evidence="1">ABC transporter-associated protein EcsC</fullName>
    </submittedName>
</protein>
<dbReference type="PANTHER" id="PTHR41260">
    <property type="entry name" value="PROTEIN ECSC"/>
    <property type="match status" value="1"/>
</dbReference>
<dbReference type="Pfam" id="PF12787">
    <property type="entry name" value="EcsC"/>
    <property type="match status" value="1"/>
</dbReference>
<dbReference type="InterPro" id="IPR024787">
    <property type="entry name" value="EcsC"/>
</dbReference>
<keyword evidence="2" id="KW-1185">Reference proteome</keyword>
<reference evidence="1 2" key="1">
    <citation type="submission" date="2015-09" db="EMBL/GenBank/DDBJ databases">
        <title>Genome sequencing project for genomic taxonomy and phylogenomics of Bacillus-like bacteria.</title>
        <authorList>
            <person name="Liu B."/>
            <person name="Wang J."/>
            <person name="Zhu Y."/>
            <person name="Liu G."/>
            <person name="Chen Q."/>
            <person name="Chen Z."/>
            <person name="Lan J."/>
            <person name="Che J."/>
            <person name="Ge C."/>
            <person name="Shi H."/>
            <person name="Pan Z."/>
            <person name="Liu X."/>
        </authorList>
    </citation>
    <scope>NUCLEOTIDE SEQUENCE [LARGE SCALE GENOMIC DNA]</scope>
    <source>
        <strain evidence="1 2">FJAT-18043</strain>
    </source>
</reference>
<comment type="caution">
    <text evidence="1">The sequence shown here is derived from an EMBL/GenBank/DDBJ whole genome shotgun (WGS) entry which is preliminary data.</text>
</comment>
<sequence>MNEYELLVIREIEDWKRQMVKRSSILNRLSKKAQTKVNNWIPDKVHQMLTESIKNMVKATLIGSNLTTKKSHYTLNTLAEMDELLMKKLSIYRKTAVVEGAGTGAGGILLGLADFPLLLSIKMKFLFEAASIYGYDTSEYEERLFILHVFKLAFSSDEKRRETMEIVENWDQRKAGFIEMDWQEFQQEYRDYIDFVKMLQLVPGIGAAVGAYANNNLLEHLGEVAKNAYRIRTFKTAQKSE</sequence>
<dbReference type="PATRIC" id="fig|1637975.4.peg.1439"/>
<organism evidence="1 2">
    <name type="scientific">Cytobacillus solani</name>
    <dbReference type="NCBI Taxonomy" id="1637975"/>
    <lineage>
        <taxon>Bacteria</taxon>
        <taxon>Bacillati</taxon>
        <taxon>Bacillota</taxon>
        <taxon>Bacilli</taxon>
        <taxon>Bacillales</taxon>
        <taxon>Bacillaceae</taxon>
        <taxon>Cytobacillus</taxon>
    </lineage>
</organism>
<evidence type="ECO:0000313" key="1">
    <source>
        <dbReference type="EMBL" id="KQL18592.1"/>
    </source>
</evidence>
<accession>A0A0Q3QLS7</accession>
<name>A0A0Q3QLS7_9BACI</name>
<gene>
    <name evidence="1" type="ORF">AN957_08440</name>
</gene>
<dbReference type="AlphaFoldDB" id="A0A0Q3QLS7"/>
<proteinExistence type="predicted"/>
<evidence type="ECO:0000313" key="2">
    <source>
        <dbReference type="Proteomes" id="UP000050996"/>
    </source>
</evidence>